<proteinExistence type="inferred from homology"/>
<dbReference type="PANTHER" id="PTHR24291">
    <property type="entry name" value="CYTOCHROME P450 FAMILY 4"/>
    <property type="match status" value="1"/>
</dbReference>
<evidence type="ECO:0000313" key="8">
    <source>
        <dbReference type="EMBL" id="CAG8853420.1"/>
    </source>
</evidence>
<dbReference type="InterPro" id="IPR036396">
    <property type="entry name" value="Cyt_P450_sf"/>
</dbReference>
<comment type="similarity">
    <text evidence="1">Belongs to the cytochrome P450 family.</text>
</comment>
<evidence type="ECO:0000256" key="5">
    <source>
        <dbReference type="ARBA" id="ARBA00023004"/>
    </source>
</evidence>
<keyword evidence="2" id="KW-0349">Heme</keyword>
<reference evidence="8 9" key="1">
    <citation type="submission" date="2021-06" db="EMBL/GenBank/DDBJ databases">
        <authorList>
            <person name="Kallberg Y."/>
            <person name="Tangrot J."/>
            <person name="Rosling A."/>
        </authorList>
    </citation>
    <scope>NUCLEOTIDE SEQUENCE [LARGE SCALE GENOMIC DNA]</scope>
    <source>
        <strain evidence="8 9">120-4 pot B 10/14</strain>
    </source>
</reference>
<dbReference type="PANTHER" id="PTHR24291:SF50">
    <property type="entry name" value="BIFUNCTIONAL ALBAFLAVENONE MONOOXYGENASE_TERPENE SYNTHASE"/>
    <property type="match status" value="1"/>
</dbReference>
<dbReference type="Proteomes" id="UP000789901">
    <property type="component" value="Unassembled WGS sequence"/>
</dbReference>
<feature type="non-terminal residue" evidence="8">
    <location>
        <position position="235"/>
    </location>
</feature>
<evidence type="ECO:0000256" key="3">
    <source>
        <dbReference type="ARBA" id="ARBA00022723"/>
    </source>
</evidence>
<accession>A0ABN7XF70</accession>
<keyword evidence="3" id="KW-0479">Metal-binding</keyword>
<evidence type="ECO:0000256" key="4">
    <source>
        <dbReference type="ARBA" id="ARBA00023002"/>
    </source>
</evidence>
<keyword evidence="5" id="KW-0408">Iron</keyword>
<organism evidence="8 9">
    <name type="scientific">Gigaspora margarita</name>
    <dbReference type="NCBI Taxonomy" id="4874"/>
    <lineage>
        <taxon>Eukaryota</taxon>
        <taxon>Fungi</taxon>
        <taxon>Fungi incertae sedis</taxon>
        <taxon>Mucoromycota</taxon>
        <taxon>Glomeromycotina</taxon>
        <taxon>Glomeromycetes</taxon>
        <taxon>Diversisporales</taxon>
        <taxon>Gigasporaceae</taxon>
        <taxon>Gigaspora</taxon>
    </lineage>
</organism>
<evidence type="ECO:0000313" key="9">
    <source>
        <dbReference type="Proteomes" id="UP000789901"/>
    </source>
</evidence>
<evidence type="ECO:0000256" key="1">
    <source>
        <dbReference type="ARBA" id="ARBA00010617"/>
    </source>
</evidence>
<dbReference type="InterPro" id="IPR001128">
    <property type="entry name" value="Cyt_P450"/>
</dbReference>
<evidence type="ECO:0000256" key="7">
    <source>
        <dbReference type="SAM" id="Phobius"/>
    </source>
</evidence>
<feature type="non-terminal residue" evidence="8">
    <location>
        <position position="1"/>
    </location>
</feature>
<dbReference type="SUPFAM" id="SSF48264">
    <property type="entry name" value="Cytochrome P450"/>
    <property type="match status" value="1"/>
</dbReference>
<evidence type="ECO:0000256" key="6">
    <source>
        <dbReference type="ARBA" id="ARBA00023033"/>
    </source>
</evidence>
<name>A0ABN7XF70_GIGMA</name>
<gene>
    <name evidence="8" type="ORF">GMARGA_LOCUS42241</name>
</gene>
<keyword evidence="6" id="KW-0503">Monooxygenase</keyword>
<keyword evidence="4" id="KW-0560">Oxidoreductase</keyword>
<evidence type="ECO:0000256" key="2">
    <source>
        <dbReference type="ARBA" id="ARBA00022617"/>
    </source>
</evidence>
<keyword evidence="7" id="KW-1133">Transmembrane helix</keyword>
<keyword evidence="9" id="KW-1185">Reference proteome</keyword>
<dbReference type="InterPro" id="IPR050196">
    <property type="entry name" value="Cytochrome_P450_Monoox"/>
</dbReference>
<keyword evidence="7" id="KW-0472">Membrane</keyword>
<dbReference type="Pfam" id="PF00067">
    <property type="entry name" value="p450"/>
    <property type="match status" value="1"/>
</dbReference>
<comment type="caution">
    <text evidence="8">The sequence shown here is derived from an EMBL/GenBank/DDBJ whole genome shotgun (WGS) entry which is preliminary data.</text>
</comment>
<protein>
    <submittedName>
        <fullName evidence="8">19403_t:CDS:1</fullName>
    </submittedName>
</protein>
<sequence>VQKIFKEFEEDWDKNYVVTFDFSKWASLYKSQVTIATIIGQPLYNLSSYDSISKAANAYMAMFTVLVLMPKAISSIAMYFGFNTIKKYSIFLNGTIRNIIENRRNELKNGSTANFNLLDLLLITNSSNDSDEYIEGEQPMDDTASGLCFIAYNIAKNPLTLEKLRAEILKIFGSDTTSMITYEDLERCRYIDALVKEMLRHSNPAPFNLRVLDDYESVGDCLWSPGTWFWPDHHR</sequence>
<dbReference type="EMBL" id="CAJVQB010123903">
    <property type="protein sequence ID" value="CAG8853420.1"/>
    <property type="molecule type" value="Genomic_DNA"/>
</dbReference>
<feature type="transmembrane region" description="Helical" evidence="7">
    <location>
        <begin position="58"/>
        <end position="82"/>
    </location>
</feature>
<keyword evidence="7" id="KW-0812">Transmembrane</keyword>
<dbReference type="Gene3D" id="1.10.630.10">
    <property type="entry name" value="Cytochrome P450"/>
    <property type="match status" value="1"/>
</dbReference>